<evidence type="ECO:0000259" key="11">
    <source>
        <dbReference type="PROSITE" id="PS51755"/>
    </source>
</evidence>
<dbReference type="FunFam" id="3.40.50.2300:FF:000001">
    <property type="entry name" value="DNA-binding response regulator PhoB"/>
    <property type="match status" value="1"/>
</dbReference>
<comment type="function">
    <text evidence="7">May play the central regulatory role in sporulation. It may be an element of the effector pathway responsible for the activation of sporulation genes in response to nutritional stress. Spo0A may act in concert with spo0H (a sigma factor) to control the expression of some genes that are critical to the sporulation process.</text>
</comment>
<evidence type="ECO:0000256" key="4">
    <source>
        <dbReference type="ARBA" id="ARBA00023015"/>
    </source>
</evidence>
<dbReference type="PANTHER" id="PTHR48111">
    <property type="entry name" value="REGULATOR OF RPOS"/>
    <property type="match status" value="1"/>
</dbReference>
<evidence type="ECO:0000256" key="3">
    <source>
        <dbReference type="ARBA" id="ARBA00023012"/>
    </source>
</evidence>
<dbReference type="InterPro" id="IPR016032">
    <property type="entry name" value="Sig_transdc_resp-reg_C-effctor"/>
</dbReference>
<dbReference type="PANTHER" id="PTHR48111:SF73">
    <property type="entry name" value="ALKALINE PHOSPHATASE SYNTHESIS TRANSCRIPTIONAL REGULATORY PROTEIN PHOP"/>
    <property type="match status" value="1"/>
</dbReference>
<dbReference type="EMBL" id="MCIA01000006">
    <property type="protein sequence ID" value="RKD33628.1"/>
    <property type="molecule type" value="Genomic_DNA"/>
</dbReference>
<dbReference type="GO" id="GO:0000156">
    <property type="term" value="F:phosphorelay response regulator activity"/>
    <property type="evidence" value="ECO:0007669"/>
    <property type="project" value="TreeGrafter"/>
</dbReference>
<keyword evidence="3" id="KW-0902">Two-component regulatory system</keyword>
<keyword evidence="13" id="KW-1185">Reference proteome</keyword>
<dbReference type="InterPro" id="IPR039420">
    <property type="entry name" value="WalR-like"/>
</dbReference>
<evidence type="ECO:0000256" key="8">
    <source>
        <dbReference type="PROSITE-ProRule" id="PRU00169"/>
    </source>
</evidence>
<dbReference type="InterPro" id="IPR036388">
    <property type="entry name" value="WH-like_DNA-bd_sf"/>
</dbReference>
<evidence type="ECO:0000313" key="12">
    <source>
        <dbReference type="EMBL" id="RKD33628.1"/>
    </source>
</evidence>
<gene>
    <name evidence="12" type="ORF">BET01_13930</name>
</gene>
<dbReference type="PROSITE" id="PS51755">
    <property type="entry name" value="OMPR_PHOB"/>
    <property type="match status" value="1"/>
</dbReference>
<feature type="domain" description="OmpR/PhoB-type" evidence="11">
    <location>
        <begin position="133"/>
        <end position="232"/>
    </location>
</feature>
<evidence type="ECO:0000256" key="6">
    <source>
        <dbReference type="ARBA" id="ARBA00023163"/>
    </source>
</evidence>
<dbReference type="GO" id="GO:0000976">
    <property type="term" value="F:transcription cis-regulatory region binding"/>
    <property type="evidence" value="ECO:0007669"/>
    <property type="project" value="TreeGrafter"/>
</dbReference>
<dbReference type="InterPro" id="IPR011006">
    <property type="entry name" value="CheY-like_superfamily"/>
</dbReference>
<dbReference type="SUPFAM" id="SSF46894">
    <property type="entry name" value="C-terminal effector domain of the bipartite response regulators"/>
    <property type="match status" value="1"/>
</dbReference>
<dbReference type="SMART" id="SM00448">
    <property type="entry name" value="REC"/>
    <property type="match status" value="1"/>
</dbReference>
<dbReference type="Gene3D" id="1.10.10.10">
    <property type="entry name" value="Winged helix-like DNA-binding domain superfamily/Winged helix DNA-binding domain"/>
    <property type="match status" value="1"/>
</dbReference>
<protein>
    <recommendedName>
        <fullName evidence="1">Stage 0 sporulation protein A homolog</fullName>
    </recommendedName>
</protein>
<evidence type="ECO:0000259" key="10">
    <source>
        <dbReference type="PROSITE" id="PS50110"/>
    </source>
</evidence>
<organism evidence="12 13">
    <name type="scientific">Lacrimispora algidixylanolytica</name>
    <dbReference type="NCBI Taxonomy" id="94868"/>
    <lineage>
        <taxon>Bacteria</taxon>
        <taxon>Bacillati</taxon>
        <taxon>Bacillota</taxon>
        <taxon>Clostridia</taxon>
        <taxon>Lachnospirales</taxon>
        <taxon>Lachnospiraceae</taxon>
        <taxon>Lacrimispora</taxon>
    </lineage>
</organism>
<reference evidence="12 13" key="1">
    <citation type="submission" date="2016-08" db="EMBL/GenBank/DDBJ databases">
        <title>A new outlook on sporulation: Clostridium algidixylanolyticum.</title>
        <authorList>
            <person name="Poppleton D.I."/>
            <person name="Gribaldo S."/>
        </authorList>
    </citation>
    <scope>NUCLEOTIDE SEQUENCE [LARGE SCALE GENOMIC DNA]</scope>
    <source>
        <strain evidence="12 13">SPL73</strain>
    </source>
</reference>
<proteinExistence type="predicted"/>
<dbReference type="PROSITE" id="PS50110">
    <property type="entry name" value="RESPONSE_REGULATORY"/>
    <property type="match status" value="1"/>
</dbReference>
<accession>A0A419T8B1</accession>
<evidence type="ECO:0000313" key="13">
    <source>
        <dbReference type="Proteomes" id="UP000284277"/>
    </source>
</evidence>
<evidence type="ECO:0000256" key="5">
    <source>
        <dbReference type="ARBA" id="ARBA00023125"/>
    </source>
</evidence>
<dbReference type="Proteomes" id="UP000284277">
    <property type="component" value="Unassembled WGS sequence"/>
</dbReference>
<dbReference type="Gene3D" id="3.40.50.2300">
    <property type="match status" value="1"/>
</dbReference>
<dbReference type="SMART" id="SM00862">
    <property type="entry name" value="Trans_reg_C"/>
    <property type="match status" value="1"/>
</dbReference>
<feature type="modified residue" description="4-aspartylphosphate" evidence="8">
    <location>
        <position position="56"/>
    </location>
</feature>
<evidence type="ECO:0000256" key="9">
    <source>
        <dbReference type="PROSITE-ProRule" id="PRU01091"/>
    </source>
</evidence>
<keyword evidence="6" id="KW-0804">Transcription</keyword>
<keyword evidence="4" id="KW-0805">Transcription regulation</keyword>
<keyword evidence="2 8" id="KW-0597">Phosphoprotein</keyword>
<evidence type="ECO:0000256" key="7">
    <source>
        <dbReference type="ARBA" id="ARBA00024867"/>
    </source>
</evidence>
<feature type="DNA-binding region" description="OmpR/PhoB-type" evidence="9">
    <location>
        <begin position="133"/>
        <end position="232"/>
    </location>
</feature>
<dbReference type="InterPro" id="IPR001789">
    <property type="entry name" value="Sig_transdc_resp-reg_receiver"/>
</dbReference>
<dbReference type="Pfam" id="PF00486">
    <property type="entry name" value="Trans_reg_C"/>
    <property type="match status" value="1"/>
</dbReference>
<dbReference type="Gene3D" id="6.10.250.690">
    <property type="match status" value="1"/>
</dbReference>
<dbReference type="CDD" id="cd00383">
    <property type="entry name" value="trans_reg_C"/>
    <property type="match status" value="1"/>
</dbReference>
<dbReference type="GO" id="GO:0005829">
    <property type="term" value="C:cytosol"/>
    <property type="evidence" value="ECO:0007669"/>
    <property type="project" value="TreeGrafter"/>
</dbReference>
<evidence type="ECO:0000256" key="2">
    <source>
        <dbReference type="ARBA" id="ARBA00022553"/>
    </source>
</evidence>
<dbReference type="InterPro" id="IPR001867">
    <property type="entry name" value="OmpR/PhoB-type_DNA-bd"/>
</dbReference>
<dbReference type="SUPFAM" id="SSF52172">
    <property type="entry name" value="CheY-like"/>
    <property type="match status" value="1"/>
</dbReference>
<dbReference type="OrthoDB" id="9790442at2"/>
<dbReference type="AlphaFoldDB" id="A0A419T8B1"/>
<comment type="caution">
    <text evidence="12">The sequence shown here is derived from an EMBL/GenBank/DDBJ whole genome shotgun (WGS) entry which is preliminary data.</text>
</comment>
<keyword evidence="5 9" id="KW-0238">DNA-binding</keyword>
<name>A0A419T8B1_9FIRM</name>
<dbReference type="RefSeq" id="WP_120195682.1">
    <property type="nucleotide sequence ID" value="NZ_MCIA01000006.1"/>
</dbReference>
<dbReference type="GO" id="GO:0032993">
    <property type="term" value="C:protein-DNA complex"/>
    <property type="evidence" value="ECO:0007669"/>
    <property type="project" value="TreeGrafter"/>
</dbReference>
<dbReference type="GO" id="GO:0006355">
    <property type="term" value="P:regulation of DNA-templated transcription"/>
    <property type="evidence" value="ECO:0007669"/>
    <property type="project" value="InterPro"/>
</dbReference>
<evidence type="ECO:0000256" key="1">
    <source>
        <dbReference type="ARBA" id="ARBA00018672"/>
    </source>
</evidence>
<sequence>MSKNIKNILVVDDEPKILEVVCVLLKSKGFCPIPAENGKKALEIFDAENISLVLLDLMLPDLSGEEVCSAIRKKSRVPIIMLTAKVEEIDLVEGFSLGADDYITKPFGLKELYARVEAVLRRTEHDLIPLTRHNSWRDGDLIVDFEKNEVKKNGTSVTLTPSERNILSVLIKYPGKVFTREELIETAMDKGFTGYDRAIDSHIKNIRKKIEDDPRCPVYVLTIPGLGYKFGG</sequence>
<dbReference type="Pfam" id="PF00072">
    <property type="entry name" value="Response_reg"/>
    <property type="match status" value="1"/>
</dbReference>
<feature type="domain" description="Response regulatory" evidence="10">
    <location>
        <begin position="7"/>
        <end position="120"/>
    </location>
</feature>